<evidence type="ECO:0000313" key="4">
    <source>
        <dbReference type="Proteomes" id="UP000283841"/>
    </source>
</evidence>
<keyword evidence="4" id="KW-1185">Reference proteome</keyword>
<keyword evidence="2" id="KW-1133">Transmembrane helix</keyword>
<dbReference type="AlphaFoldDB" id="A0A443HIU2"/>
<feature type="transmembrane region" description="Helical" evidence="2">
    <location>
        <begin position="106"/>
        <end position="125"/>
    </location>
</feature>
<feature type="transmembrane region" description="Helical" evidence="2">
    <location>
        <begin position="270"/>
        <end position="289"/>
    </location>
</feature>
<protein>
    <submittedName>
        <fullName evidence="3">Uncharacterized protein</fullName>
    </submittedName>
</protein>
<keyword evidence="2" id="KW-0812">Transmembrane</keyword>
<feature type="transmembrane region" description="Helical" evidence="2">
    <location>
        <begin position="75"/>
        <end position="97"/>
    </location>
</feature>
<feature type="region of interest" description="Disordered" evidence="1">
    <location>
        <begin position="292"/>
        <end position="364"/>
    </location>
</feature>
<evidence type="ECO:0000313" key="3">
    <source>
        <dbReference type="EMBL" id="RWQ91748.1"/>
    </source>
</evidence>
<gene>
    <name evidence="3" type="ORF">C8Q69DRAFT_121189</name>
</gene>
<feature type="transmembrane region" description="Helical" evidence="2">
    <location>
        <begin position="229"/>
        <end position="250"/>
    </location>
</feature>
<organism evidence="3 4">
    <name type="scientific">Byssochlamys spectabilis</name>
    <name type="common">Paecilomyces variotii</name>
    <dbReference type="NCBI Taxonomy" id="264951"/>
    <lineage>
        <taxon>Eukaryota</taxon>
        <taxon>Fungi</taxon>
        <taxon>Dikarya</taxon>
        <taxon>Ascomycota</taxon>
        <taxon>Pezizomycotina</taxon>
        <taxon>Eurotiomycetes</taxon>
        <taxon>Eurotiomycetidae</taxon>
        <taxon>Eurotiales</taxon>
        <taxon>Thermoascaceae</taxon>
        <taxon>Paecilomyces</taxon>
    </lineage>
</organism>
<feature type="compositionally biased region" description="Basic and acidic residues" evidence="1">
    <location>
        <begin position="292"/>
        <end position="336"/>
    </location>
</feature>
<dbReference type="VEuPathDB" id="FungiDB:C8Q69DRAFT_121189"/>
<dbReference type="EMBL" id="RCNU01000017">
    <property type="protein sequence ID" value="RWQ91748.1"/>
    <property type="molecule type" value="Genomic_DNA"/>
</dbReference>
<sequence length="364" mass="41275">MTPNNTTTTTKFTGDSDTYGLGVRLGIYLQWLATFLATTIRTRSARTIRTSNTIFLIANFAGLLLFTFHRPQVYAIEPLIVLFIVFGAAWPFILLAIQIKSGINEAILRVVIYTAMMGYIMWYFWSGMDVMIRLPPESGSGSGFGQTAFFFAKVDLFGWFRTLGKVFAVLGSVVFLVIWIFHIPDLLWARYPILNKVWKRKNKTPVGDDDEEDDGYLSKAIMIKETIDTAFRVLFGGIGLINLILMIVGAEMMIAWNQIQGVNRLDSTGQLIPAFLGLVLLVTTVWETIENTKEAGPKERERRQRRKEAMEKKREARQKKMESLSRDNHDSSRVDLENPTSNVAPKRTEEVLLEMGPVSVRLES</sequence>
<comment type="caution">
    <text evidence="3">The sequence shown here is derived from an EMBL/GenBank/DDBJ whole genome shotgun (WGS) entry which is preliminary data.</text>
</comment>
<proteinExistence type="predicted"/>
<feature type="transmembrane region" description="Helical" evidence="2">
    <location>
        <begin position="52"/>
        <end position="69"/>
    </location>
</feature>
<keyword evidence="2" id="KW-0472">Membrane</keyword>
<dbReference type="RefSeq" id="XP_028481393.1">
    <property type="nucleotide sequence ID" value="XM_028625211.1"/>
</dbReference>
<dbReference type="GeneID" id="39594488"/>
<feature type="transmembrane region" description="Helical" evidence="2">
    <location>
        <begin position="166"/>
        <end position="191"/>
    </location>
</feature>
<reference evidence="3 4" key="1">
    <citation type="journal article" date="2018" name="Front. Microbiol.">
        <title>Genomic and genetic insights into a cosmopolitan fungus, Paecilomyces variotii (Eurotiales).</title>
        <authorList>
            <person name="Urquhart A.S."/>
            <person name="Mondo S.J."/>
            <person name="Makela M.R."/>
            <person name="Hane J.K."/>
            <person name="Wiebenga A."/>
            <person name="He G."/>
            <person name="Mihaltcheva S."/>
            <person name="Pangilinan J."/>
            <person name="Lipzen A."/>
            <person name="Barry K."/>
            <person name="de Vries R.P."/>
            <person name="Grigoriev I.V."/>
            <person name="Idnurm A."/>
        </authorList>
    </citation>
    <scope>NUCLEOTIDE SEQUENCE [LARGE SCALE GENOMIC DNA]</scope>
    <source>
        <strain evidence="3 4">CBS 101075</strain>
    </source>
</reference>
<dbReference type="Proteomes" id="UP000283841">
    <property type="component" value="Unassembled WGS sequence"/>
</dbReference>
<accession>A0A443HIU2</accession>
<evidence type="ECO:0000256" key="2">
    <source>
        <dbReference type="SAM" id="Phobius"/>
    </source>
</evidence>
<name>A0A443HIU2_BYSSP</name>
<evidence type="ECO:0000256" key="1">
    <source>
        <dbReference type="SAM" id="MobiDB-lite"/>
    </source>
</evidence>
<feature type="transmembrane region" description="Helical" evidence="2">
    <location>
        <begin position="21"/>
        <end position="40"/>
    </location>
</feature>